<keyword evidence="2" id="KW-1185">Reference proteome</keyword>
<evidence type="ECO:0000313" key="1">
    <source>
        <dbReference type="EMBL" id="GIY18259.1"/>
    </source>
</evidence>
<evidence type="ECO:0000313" key="2">
    <source>
        <dbReference type="Proteomes" id="UP001054837"/>
    </source>
</evidence>
<gene>
    <name evidence="1" type="ORF">CDAR_56571</name>
</gene>
<dbReference type="AlphaFoldDB" id="A0AAV4R925"/>
<feature type="non-terminal residue" evidence="1">
    <location>
        <position position="86"/>
    </location>
</feature>
<reference evidence="1 2" key="1">
    <citation type="submission" date="2021-06" db="EMBL/GenBank/DDBJ databases">
        <title>Caerostris darwini draft genome.</title>
        <authorList>
            <person name="Kono N."/>
            <person name="Arakawa K."/>
        </authorList>
    </citation>
    <scope>NUCLEOTIDE SEQUENCE [LARGE SCALE GENOMIC DNA]</scope>
</reference>
<accession>A0AAV4R925</accession>
<sequence length="86" mass="9998">MHFQKTENPRLTFLSSDFITAYHVVHDTGKHRSWNLGRQIRTENGIVFSSDIYVRLRRGVSGGAQLHMVSRLQNYLSILLRRILTS</sequence>
<organism evidence="1 2">
    <name type="scientific">Caerostris darwini</name>
    <dbReference type="NCBI Taxonomy" id="1538125"/>
    <lineage>
        <taxon>Eukaryota</taxon>
        <taxon>Metazoa</taxon>
        <taxon>Ecdysozoa</taxon>
        <taxon>Arthropoda</taxon>
        <taxon>Chelicerata</taxon>
        <taxon>Arachnida</taxon>
        <taxon>Araneae</taxon>
        <taxon>Araneomorphae</taxon>
        <taxon>Entelegynae</taxon>
        <taxon>Araneoidea</taxon>
        <taxon>Araneidae</taxon>
        <taxon>Caerostris</taxon>
    </lineage>
</organism>
<comment type="caution">
    <text evidence="1">The sequence shown here is derived from an EMBL/GenBank/DDBJ whole genome shotgun (WGS) entry which is preliminary data.</text>
</comment>
<dbReference type="EMBL" id="BPLQ01005876">
    <property type="protein sequence ID" value="GIY18259.1"/>
    <property type="molecule type" value="Genomic_DNA"/>
</dbReference>
<name>A0AAV4R925_9ARAC</name>
<dbReference type="Proteomes" id="UP001054837">
    <property type="component" value="Unassembled WGS sequence"/>
</dbReference>
<proteinExistence type="predicted"/>
<protein>
    <submittedName>
        <fullName evidence="1">Uncharacterized protein</fullName>
    </submittedName>
</protein>